<gene>
    <name evidence="4" type="ORF">UFOPK1358_01223</name>
</gene>
<comment type="pathway">
    <text evidence="1">Cofactor biosynthesis; molybdopterin biosynthesis.</text>
</comment>
<dbReference type="Gene3D" id="3.40.980.10">
    <property type="entry name" value="MoaB/Mog-like domain"/>
    <property type="match status" value="1"/>
</dbReference>
<feature type="domain" description="MoaB/Mog" evidence="3">
    <location>
        <begin position="10"/>
        <end position="149"/>
    </location>
</feature>
<proteinExistence type="predicted"/>
<keyword evidence="2" id="KW-0501">Molybdenum cofactor biosynthesis</keyword>
<dbReference type="InterPro" id="IPR001453">
    <property type="entry name" value="MoaB/Mog_dom"/>
</dbReference>
<dbReference type="SMART" id="SM00852">
    <property type="entry name" value="MoCF_biosynth"/>
    <property type="match status" value="1"/>
</dbReference>
<dbReference type="Pfam" id="PF00994">
    <property type="entry name" value="MoCF_biosynth"/>
    <property type="match status" value="1"/>
</dbReference>
<name>A0A6J6C2J8_9ZZZZ</name>
<dbReference type="InterPro" id="IPR051920">
    <property type="entry name" value="MPT_Adenylyltrnsfr/MoaC-Rel"/>
</dbReference>
<protein>
    <submittedName>
        <fullName evidence="4">Unannotated protein</fullName>
    </submittedName>
</protein>
<dbReference type="PANTHER" id="PTHR43764">
    <property type="entry name" value="MOLYBDENUM COFACTOR BIOSYNTHESIS"/>
    <property type="match status" value="1"/>
</dbReference>
<dbReference type="InterPro" id="IPR036425">
    <property type="entry name" value="MoaB/Mog-like_dom_sf"/>
</dbReference>
<dbReference type="SUPFAM" id="SSF53218">
    <property type="entry name" value="Molybdenum cofactor biosynthesis proteins"/>
    <property type="match status" value="1"/>
</dbReference>
<accession>A0A6J6C2J8</accession>
<reference evidence="4" key="1">
    <citation type="submission" date="2020-05" db="EMBL/GenBank/DDBJ databases">
        <authorList>
            <person name="Chiriac C."/>
            <person name="Salcher M."/>
            <person name="Ghai R."/>
            <person name="Kavagutti S V."/>
        </authorList>
    </citation>
    <scope>NUCLEOTIDE SEQUENCE</scope>
</reference>
<dbReference type="AlphaFoldDB" id="A0A6J6C2J8"/>
<dbReference type="GO" id="GO:0006777">
    <property type="term" value="P:Mo-molybdopterin cofactor biosynthetic process"/>
    <property type="evidence" value="ECO:0007669"/>
    <property type="project" value="UniProtKB-KW"/>
</dbReference>
<evidence type="ECO:0000256" key="1">
    <source>
        <dbReference type="ARBA" id="ARBA00005046"/>
    </source>
</evidence>
<dbReference type="CDD" id="cd00886">
    <property type="entry name" value="MogA_MoaB"/>
    <property type="match status" value="1"/>
</dbReference>
<evidence type="ECO:0000259" key="3">
    <source>
        <dbReference type="SMART" id="SM00852"/>
    </source>
</evidence>
<dbReference type="PANTHER" id="PTHR43764:SF1">
    <property type="entry name" value="MOLYBDOPTERIN MOLYBDOTRANSFERASE"/>
    <property type="match status" value="1"/>
</dbReference>
<sequence>MPQLPSLQAKVLTVSDSIAAGSREDLSGTALVARLDQGGFDVIEHRVVPDNVGEISNALSYMAYGFNGLILTTGGSGFGPRDVTPEATQRILDRAAPGMAEAMRSVSPRGRMSRAQAGTRGPALILNLASAPERALEMLESVLDVVPEALELLGGGSAPTVDAVELTSAD</sequence>
<dbReference type="NCBIfam" id="TIGR00177">
    <property type="entry name" value="molyb_syn"/>
    <property type="match status" value="1"/>
</dbReference>
<evidence type="ECO:0000256" key="2">
    <source>
        <dbReference type="ARBA" id="ARBA00023150"/>
    </source>
</evidence>
<organism evidence="4">
    <name type="scientific">freshwater metagenome</name>
    <dbReference type="NCBI Taxonomy" id="449393"/>
    <lineage>
        <taxon>unclassified sequences</taxon>
        <taxon>metagenomes</taxon>
        <taxon>ecological metagenomes</taxon>
    </lineage>
</organism>
<evidence type="ECO:0000313" key="4">
    <source>
        <dbReference type="EMBL" id="CAB4544508.1"/>
    </source>
</evidence>
<dbReference type="EMBL" id="CAEZSF010000120">
    <property type="protein sequence ID" value="CAB4544508.1"/>
    <property type="molecule type" value="Genomic_DNA"/>
</dbReference>